<dbReference type="Proteomes" id="UP000516320">
    <property type="component" value="Chromosome"/>
</dbReference>
<dbReference type="AlphaFoldDB" id="A0A7H0SRL2"/>
<organism evidence="2 3">
    <name type="scientific">Corynebacterium poyangense</name>
    <dbReference type="NCBI Taxonomy" id="2684405"/>
    <lineage>
        <taxon>Bacteria</taxon>
        <taxon>Bacillati</taxon>
        <taxon>Actinomycetota</taxon>
        <taxon>Actinomycetes</taxon>
        <taxon>Mycobacteriales</taxon>
        <taxon>Corynebacteriaceae</taxon>
        <taxon>Corynebacterium</taxon>
    </lineage>
</organism>
<sequence length="272" mass="31269">MVFMKLLTLNTHSWLEVHQIPKLYALAKEILQENVDVVVLQEVNQFPATPRDEHPLGLKESFGRKIHHDNFARLLVLALCQLGDPQISWTWAWLGTHRGFDRYDEGVAVLSRIGMIECRELDHGGDYPWTDHRRRRSLAAHIAGRWILSSHFSWWPAFREEWGQLKPQLEDLRAQAPVIIAGDFNNPANRDGEGYSLVLNDGWRDSFRCAHYTEGECTVHRVIDGWENVADNLRIDFVFISDDLSVSSYQVVFQDNTDEAVSDHSGIVVEIP</sequence>
<dbReference type="GO" id="GO:0004519">
    <property type="term" value="F:endonuclease activity"/>
    <property type="evidence" value="ECO:0007669"/>
    <property type="project" value="UniProtKB-KW"/>
</dbReference>
<evidence type="ECO:0000313" key="2">
    <source>
        <dbReference type="EMBL" id="QNQ91187.1"/>
    </source>
</evidence>
<reference evidence="2 3" key="1">
    <citation type="submission" date="2019-12" db="EMBL/GenBank/DDBJ databases">
        <title>Corynebacterium sp. nov., isolated from feces of the Anser Albifrons in China.</title>
        <authorList>
            <person name="Liu Q."/>
        </authorList>
    </citation>
    <scope>NUCLEOTIDE SEQUENCE [LARGE SCALE GENOMIC DNA]</scope>
    <source>
        <strain evidence="2 3">4H37-19</strain>
    </source>
</reference>
<gene>
    <name evidence="2" type="ORF">GP475_11505</name>
</gene>
<accession>A0A7H0SRL2</accession>
<keyword evidence="2" id="KW-0540">Nuclease</keyword>
<name>A0A7H0SRL2_9CORY</name>
<keyword evidence="3" id="KW-1185">Reference proteome</keyword>
<feature type="domain" description="Endonuclease/exonuclease/phosphatase" evidence="1">
    <location>
        <begin position="26"/>
        <end position="264"/>
    </location>
</feature>
<dbReference type="SUPFAM" id="SSF56219">
    <property type="entry name" value="DNase I-like"/>
    <property type="match status" value="1"/>
</dbReference>
<dbReference type="Pfam" id="PF03372">
    <property type="entry name" value="Exo_endo_phos"/>
    <property type="match status" value="1"/>
</dbReference>
<dbReference type="EMBL" id="CP046884">
    <property type="protein sequence ID" value="QNQ91187.1"/>
    <property type="molecule type" value="Genomic_DNA"/>
</dbReference>
<evidence type="ECO:0000313" key="3">
    <source>
        <dbReference type="Proteomes" id="UP000516320"/>
    </source>
</evidence>
<dbReference type="InterPro" id="IPR005135">
    <property type="entry name" value="Endo/exonuclease/phosphatase"/>
</dbReference>
<protein>
    <submittedName>
        <fullName evidence="2">Endonuclease</fullName>
    </submittedName>
</protein>
<dbReference type="KEGG" id="cpoy:GP475_11505"/>
<dbReference type="Gene3D" id="3.60.10.10">
    <property type="entry name" value="Endonuclease/exonuclease/phosphatase"/>
    <property type="match status" value="1"/>
</dbReference>
<dbReference type="InterPro" id="IPR036691">
    <property type="entry name" value="Endo/exonu/phosph_ase_sf"/>
</dbReference>
<keyword evidence="2" id="KW-0378">Hydrolase</keyword>
<dbReference type="CDD" id="cd09079">
    <property type="entry name" value="RgfB-like"/>
    <property type="match status" value="1"/>
</dbReference>
<keyword evidence="2" id="KW-0255">Endonuclease</keyword>
<proteinExistence type="predicted"/>
<evidence type="ECO:0000259" key="1">
    <source>
        <dbReference type="Pfam" id="PF03372"/>
    </source>
</evidence>